<dbReference type="EMBL" id="CP023747">
    <property type="protein sequence ID" value="QEV42995.1"/>
    <property type="molecule type" value="Genomic_DNA"/>
</dbReference>
<accession>A0A0B5D633</accession>
<dbReference type="EMBL" id="CP009313">
    <property type="protein sequence ID" value="AJE38698.1"/>
    <property type="molecule type" value="Genomic_DNA"/>
</dbReference>
<dbReference type="KEGG" id="snq:CP978_00550"/>
<reference evidence="4" key="1">
    <citation type="submission" date="2014-09" db="EMBL/GenBank/DDBJ databases">
        <title>Sequence of the Streptomyces nodosus genome.</title>
        <authorList>
            <person name="Sweeney P."/>
            <person name="Stephens N."/>
            <person name="Murphy C."/>
            <person name="Caffrey P."/>
        </authorList>
    </citation>
    <scope>NUCLEOTIDE SEQUENCE [LARGE SCALE GENOMIC DNA]</scope>
    <source>
        <strain evidence="4">ATCC 14899</strain>
    </source>
</reference>
<gene>
    <name evidence="3" type="ORF">CP978_00550</name>
    <name evidence="2" type="ORF">SNOD_00195</name>
</gene>
<dbReference type="Proteomes" id="UP000325763">
    <property type="component" value="Chromosome"/>
</dbReference>
<keyword evidence="4" id="KW-1185">Reference proteome</keyword>
<dbReference type="OrthoDB" id="4227849at2"/>
<feature type="transmembrane region" description="Helical" evidence="1">
    <location>
        <begin position="6"/>
        <end position="24"/>
    </location>
</feature>
<reference evidence="2 4" key="2">
    <citation type="journal article" date="2016" name="Appl. Microbiol. Biotechnol.">
        <title>Exploiting the genome sequence of Streptomyces nodosus for enhanced antibiotic production.</title>
        <authorList>
            <person name="Sweeney P."/>
            <person name="Murphy C.D."/>
            <person name="Caffrey P."/>
        </authorList>
    </citation>
    <scope>NUCLEOTIDE SEQUENCE [LARGE SCALE GENOMIC DNA]</scope>
    <source>
        <strain evidence="2 4">ATCC 14899</strain>
    </source>
</reference>
<dbReference type="AlphaFoldDB" id="A0A0B5D633"/>
<evidence type="ECO:0000313" key="3">
    <source>
        <dbReference type="EMBL" id="QEV42995.1"/>
    </source>
</evidence>
<sequence length="93" mass="10331">MTWLDWTGAGGILIPVLLLAYYALRRTKSALEMCLKVFLQTRTEREQRATMIAMAAAMPQGGAAARFEEGQPAWLFYKSSEPGHRVIASREAA</sequence>
<name>A0A0B5D633_9ACTN</name>
<proteinExistence type="predicted"/>
<keyword evidence="1" id="KW-1133">Transmembrane helix</keyword>
<organism evidence="2 4">
    <name type="scientific">Streptomyces nodosus</name>
    <dbReference type="NCBI Taxonomy" id="40318"/>
    <lineage>
        <taxon>Bacteria</taxon>
        <taxon>Bacillati</taxon>
        <taxon>Actinomycetota</taxon>
        <taxon>Actinomycetes</taxon>
        <taxon>Kitasatosporales</taxon>
        <taxon>Streptomycetaceae</taxon>
        <taxon>Streptomyces</taxon>
    </lineage>
</organism>
<protein>
    <submittedName>
        <fullName evidence="2">Uncharacterized protein</fullName>
    </submittedName>
</protein>
<evidence type="ECO:0000313" key="2">
    <source>
        <dbReference type="EMBL" id="AJE38698.1"/>
    </source>
</evidence>
<reference evidence="3 5" key="3">
    <citation type="submission" date="2017-09" db="EMBL/GenBank/DDBJ databases">
        <title>Streptomyces genome completion.</title>
        <authorList>
            <person name="Lee N."/>
            <person name="Cho B.-K."/>
        </authorList>
    </citation>
    <scope>NUCLEOTIDE SEQUENCE [LARGE SCALE GENOMIC DNA]</scope>
    <source>
        <strain evidence="3 5">ATCC 14899</strain>
    </source>
</reference>
<evidence type="ECO:0000313" key="4">
    <source>
        <dbReference type="Proteomes" id="UP000031526"/>
    </source>
</evidence>
<evidence type="ECO:0000313" key="5">
    <source>
        <dbReference type="Proteomes" id="UP000325763"/>
    </source>
</evidence>
<evidence type="ECO:0000256" key="1">
    <source>
        <dbReference type="SAM" id="Phobius"/>
    </source>
</evidence>
<keyword evidence="1" id="KW-0472">Membrane</keyword>
<keyword evidence="1" id="KW-0812">Transmembrane</keyword>
<dbReference type="HOGENOM" id="CLU_2398392_0_0_11"/>
<dbReference type="Proteomes" id="UP000031526">
    <property type="component" value="Chromosome"/>
</dbReference>
<dbReference type="RefSeq" id="WP_043447789.1">
    <property type="nucleotide sequence ID" value="NZ_CP009313.1"/>
</dbReference>